<accession>A0A8H5FGQ9</accession>
<feature type="region of interest" description="Disordered" evidence="2">
    <location>
        <begin position="1455"/>
        <end position="1478"/>
    </location>
</feature>
<feature type="domain" description="DNA helicase Pif1-like DEAD-box helicase" evidence="3">
    <location>
        <begin position="1523"/>
        <end position="1675"/>
    </location>
</feature>
<feature type="region of interest" description="Disordered" evidence="2">
    <location>
        <begin position="920"/>
        <end position="954"/>
    </location>
</feature>
<dbReference type="EC" id="5.6.2.3" evidence="1"/>
<name>A0A8H5FGQ9_9AGAR</name>
<dbReference type="GO" id="GO:0000723">
    <property type="term" value="P:telomere maintenance"/>
    <property type="evidence" value="ECO:0007669"/>
    <property type="project" value="InterPro"/>
</dbReference>
<sequence>MNSIRDGGDMRDDGISQNVTASHSRDHQQTSDGGQPSASGTIVVRRATVSPSVQVTMEKYALELNEWNRWFSFDGIMQRASPLDARMDNTAYMILDHPLHAVASSFKHLTNADVKMLAKLHHALPHGQPRKEAILDALKKHICALECHTVYLVFKRRERPRTSQPWRNLSSVFTWTQAPLYNDTSDVESSTASMATSESRYRITDNTTSKTPCLIDTPRGGERQVYRLRNDTYPEVPNTVGPATLPLPTAKTYEAQESRPVHTEDVRHLKPLTEAQILRITKEWQREMSLESFLRMPCAVCSALKSKKELKRKHASTLNLSLLRNDEIPENLQPSTYNLEAYGRALLDPHGLEDRQQAGWMNICKTCSTDLSGARMPKFALCNWLYYAREHIPPQVRDAFATMSVFEKALISRVRTNSLLCRFSGIDDDPTGDPVSRKNRHIKGNIISTPLNTARVSAVLPPSPSDIADTICALIVSSSPPTKTTIDNLKPILVRKSRVKLLIDFLIANNPLYKKSQTFGGFSSENLEQLFSGAHDEGVPAAVTIGHIPINRALESLTEDYTGRLDGIEGLFMENVAYTSGDHSAQSFRDMTFVAMERCKEGKPFLHARSGSTPVPDIQNPSWLSWAHPDADPFGLGGFHHPKRQRTIGMEQQLKHLLNVRDPFFENDPELAFDVYNVIRKGAVNTNLRFSVPYPVYAKTVDMITALNKDDITALRHKFQRNPNYEPSSQTELEVVRAMTAVAPIARNVPGTVSQKITMRNEIRAMIGQRGSPTLFVTLNPCDYYNPIVSVLASRLSNPESIASIQRIDTTARARMAVKHPAACAQFFDAMMNAFIRIVLRCNRRGKSPGIFGTCEAYYGTVETQGRGSLHCHLLIWLKDHLPPEMLAEKLRTSNEYGEALRTWLDSVVESGFVGSKAIYNNNPMGEDKEHRKTEGQHPVAKTEPKATDHPPSSFFKERNEYIDELLTKVNWHVHTGSCWKYLKPGEARSPENCRFGMEGTTSNATEVDTNTGTINLKRVNPRMTHYNPTVTFLMKCNTDIKFIGSGLDAKAFMYYVTDYITKAPLSMHAGLTALSYAIRQAEAKGVMGENAARGEAVDRRAITIAINSMLGHQEVSHPQVMSYIFGGGEHYTNESFQAINWAEVLRFVSAVSEPADGEDKPAEIAPTSEKDEESEALDKLHVLLTNDGSRFHASNLLLDYIFRPNTEPYDTMGLYNHIARTRRVSLKLSPNANAKAAPDARRFSSVAHPQHSTHVLGIRRTPAVPVLLGPRIPRRDGSDAEREEWAKNMRILFFPWRRAKDLTLPTGMTWWTAISARIPELSDPDRAVLNNMALVAEGRQARDQRPRNKKRGVNAEALVDIEQIPNLEETVGTEQLNVYAIALQEANEEGTLSNPVSKTAAYIDGLLGPNSSSALQSCFPFKHRHSTTQADIDVHMDDETELTETILAKQKRYMAKSRYRSKSTPDKPRKGVKGKKKLLQAKPTADVMTLREDGINLQRTQVANRSKAAKLEEIRGLTTIPEQHRAFTIITEHIIRGGPQLLMYIGGEGGTGKSHLLESIQIFFGQIQRETELRIGAYTGIAASLIGGSTLHSLLAMGSQHKQPSALVKRLVQEWKGVTYFFVDEVSMVSAQFLAGVSSRLQMGKSDHSEASTKLFGGVNMIFLGDFYQLAPPNQSPLYAYRLVRNPTFLEARDNAGIDSVTGAYLWRQLNEVVILRHSKRHENDQLLGRLLTLIRNRQCIDKTERQVKIDGKTVVEHIRERDLAHVAHVDPSSLLSFQDAPVIVGTRIVRDLMNSTLLASHSDRIRSEAHIYYSVDAIKGIRAREPACSVLWSLPSTTTKDSFGQLPMFVGMRVMITENVSVTHKVANGSEGTIERIKYTITEGKRYADVVYVKVKAKNTTIHAPGLPPGVVPIFPTSTSIVYTTRLGQSVSKSFTRSQIPIVPAYSYTDYKSQGRTLKRAIVDLASAKSQGVYVMLSRVTTLKGLLVLRWFPENKILQEMSGELRDEINRLDELDRACLKRTARSGLTSETSERQSQGSINKEKEREDAQGDQT</sequence>
<keyword evidence="1" id="KW-0233">DNA recombination</keyword>
<keyword evidence="1" id="KW-0067">ATP-binding</keyword>
<feature type="region of interest" description="Disordered" evidence="2">
    <location>
        <begin position="1"/>
        <end position="42"/>
    </location>
</feature>
<dbReference type="GO" id="GO:0043139">
    <property type="term" value="F:5'-3' DNA helicase activity"/>
    <property type="evidence" value="ECO:0007669"/>
    <property type="project" value="UniProtKB-EC"/>
</dbReference>
<dbReference type="OrthoDB" id="432234at2759"/>
<dbReference type="Pfam" id="PF05970">
    <property type="entry name" value="PIF1"/>
    <property type="match status" value="1"/>
</dbReference>
<evidence type="ECO:0000256" key="2">
    <source>
        <dbReference type="SAM" id="MobiDB-lite"/>
    </source>
</evidence>
<dbReference type="EMBL" id="JAACJK010000058">
    <property type="protein sequence ID" value="KAF5336595.1"/>
    <property type="molecule type" value="Genomic_DNA"/>
</dbReference>
<dbReference type="GO" id="GO:0006281">
    <property type="term" value="P:DNA repair"/>
    <property type="evidence" value="ECO:0007669"/>
    <property type="project" value="UniProtKB-KW"/>
</dbReference>
<comment type="catalytic activity">
    <reaction evidence="1">
        <text>ATP + H2O = ADP + phosphate + H(+)</text>
        <dbReference type="Rhea" id="RHEA:13065"/>
        <dbReference type="ChEBI" id="CHEBI:15377"/>
        <dbReference type="ChEBI" id="CHEBI:15378"/>
        <dbReference type="ChEBI" id="CHEBI:30616"/>
        <dbReference type="ChEBI" id="CHEBI:43474"/>
        <dbReference type="ChEBI" id="CHEBI:456216"/>
        <dbReference type="EC" id="5.6.2.3"/>
    </reaction>
</comment>
<keyword evidence="1" id="KW-0234">DNA repair</keyword>
<evidence type="ECO:0000313" key="6">
    <source>
        <dbReference type="EMBL" id="KAF5336595.1"/>
    </source>
</evidence>
<feature type="compositionally biased region" description="Polar residues" evidence="2">
    <location>
        <begin position="30"/>
        <end position="40"/>
    </location>
</feature>
<dbReference type="SUPFAM" id="SSF52540">
    <property type="entry name" value="P-loop containing nucleoside triphosphate hydrolases"/>
    <property type="match status" value="2"/>
</dbReference>
<evidence type="ECO:0000313" key="7">
    <source>
        <dbReference type="Proteomes" id="UP000541558"/>
    </source>
</evidence>
<gene>
    <name evidence="6" type="ORF">D9611_006614</name>
</gene>
<dbReference type="InterPro" id="IPR010285">
    <property type="entry name" value="DNA_helicase_pif1-like_DEAD"/>
</dbReference>
<dbReference type="GO" id="GO:0005524">
    <property type="term" value="F:ATP binding"/>
    <property type="evidence" value="ECO:0007669"/>
    <property type="project" value="UniProtKB-KW"/>
</dbReference>
<dbReference type="Gene3D" id="3.40.50.300">
    <property type="entry name" value="P-loop containing nucleotide triphosphate hydrolases"/>
    <property type="match status" value="1"/>
</dbReference>
<comment type="cofactor">
    <cofactor evidence="1">
        <name>Mg(2+)</name>
        <dbReference type="ChEBI" id="CHEBI:18420"/>
    </cofactor>
</comment>
<dbReference type="InterPro" id="IPR046700">
    <property type="entry name" value="DUF6570"/>
</dbReference>
<dbReference type="GO" id="GO:0016787">
    <property type="term" value="F:hydrolase activity"/>
    <property type="evidence" value="ECO:0007669"/>
    <property type="project" value="UniProtKB-KW"/>
</dbReference>
<dbReference type="Pfam" id="PF14214">
    <property type="entry name" value="Helitron_like_N"/>
    <property type="match status" value="1"/>
</dbReference>
<keyword evidence="1" id="KW-0547">Nucleotide-binding</keyword>
<dbReference type="PANTHER" id="PTHR47642:SF5">
    <property type="entry name" value="ATP-DEPENDENT DNA HELICASE"/>
    <property type="match status" value="1"/>
</dbReference>
<keyword evidence="1" id="KW-0378">Hydrolase</keyword>
<feature type="region of interest" description="Disordered" evidence="2">
    <location>
        <begin position="2025"/>
        <end position="2057"/>
    </location>
</feature>
<feature type="compositionally biased region" description="Basic and acidic residues" evidence="2">
    <location>
        <begin position="2044"/>
        <end position="2057"/>
    </location>
</feature>
<dbReference type="Pfam" id="PF20209">
    <property type="entry name" value="DUF6570"/>
    <property type="match status" value="1"/>
</dbReference>
<evidence type="ECO:0000259" key="4">
    <source>
        <dbReference type="Pfam" id="PF14214"/>
    </source>
</evidence>
<evidence type="ECO:0000259" key="5">
    <source>
        <dbReference type="Pfam" id="PF20209"/>
    </source>
</evidence>
<dbReference type="InterPro" id="IPR025476">
    <property type="entry name" value="Helitron_helicase-like"/>
</dbReference>
<proteinExistence type="inferred from homology"/>
<keyword evidence="7" id="KW-1185">Reference proteome</keyword>
<dbReference type="GO" id="GO:0006310">
    <property type="term" value="P:DNA recombination"/>
    <property type="evidence" value="ECO:0007669"/>
    <property type="project" value="UniProtKB-KW"/>
</dbReference>
<feature type="domain" description="DUF6570" evidence="5">
    <location>
        <begin position="375"/>
        <end position="515"/>
    </location>
</feature>
<feature type="domain" description="Helitron helicase-like" evidence="4">
    <location>
        <begin position="665"/>
        <end position="876"/>
    </location>
</feature>
<comment type="similarity">
    <text evidence="1">Belongs to the helicase family.</text>
</comment>
<feature type="compositionally biased region" description="Polar residues" evidence="2">
    <location>
        <begin position="2028"/>
        <end position="2043"/>
    </location>
</feature>
<keyword evidence="1" id="KW-0227">DNA damage</keyword>
<dbReference type="InterPro" id="IPR027417">
    <property type="entry name" value="P-loop_NTPase"/>
</dbReference>
<feature type="compositionally biased region" description="Basic and acidic residues" evidence="2">
    <location>
        <begin position="1"/>
        <end position="14"/>
    </location>
</feature>
<evidence type="ECO:0000259" key="3">
    <source>
        <dbReference type="Pfam" id="PF05970"/>
    </source>
</evidence>
<keyword evidence="1" id="KW-0347">Helicase</keyword>
<comment type="caution">
    <text evidence="6">The sequence shown here is derived from an EMBL/GenBank/DDBJ whole genome shotgun (WGS) entry which is preliminary data.</text>
</comment>
<dbReference type="Proteomes" id="UP000541558">
    <property type="component" value="Unassembled WGS sequence"/>
</dbReference>
<dbReference type="InterPro" id="IPR051055">
    <property type="entry name" value="PIF1_helicase"/>
</dbReference>
<dbReference type="PANTHER" id="PTHR47642">
    <property type="entry name" value="ATP-DEPENDENT DNA HELICASE"/>
    <property type="match status" value="1"/>
</dbReference>
<evidence type="ECO:0000256" key="1">
    <source>
        <dbReference type="RuleBase" id="RU363044"/>
    </source>
</evidence>
<feature type="compositionally biased region" description="Basic and acidic residues" evidence="2">
    <location>
        <begin position="926"/>
        <end position="949"/>
    </location>
</feature>
<organism evidence="6 7">
    <name type="scientific">Ephemerocybe angulata</name>
    <dbReference type="NCBI Taxonomy" id="980116"/>
    <lineage>
        <taxon>Eukaryota</taxon>
        <taxon>Fungi</taxon>
        <taxon>Dikarya</taxon>
        <taxon>Basidiomycota</taxon>
        <taxon>Agaricomycotina</taxon>
        <taxon>Agaricomycetes</taxon>
        <taxon>Agaricomycetidae</taxon>
        <taxon>Agaricales</taxon>
        <taxon>Agaricineae</taxon>
        <taxon>Psathyrellaceae</taxon>
        <taxon>Ephemerocybe</taxon>
    </lineage>
</organism>
<protein>
    <recommendedName>
        <fullName evidence="1">ATP-dependent DNA helicase</fullName>
        <ecNumber evidence="1">5.6.2.3</ecNumber>
    </recommendedName>
</protein>
<reference evidence="6 7" key="1">
    <citation type="journal article" date="2020" name="ISME J.">
        <title>Uncovering the hidden diversity of litter-decomposition mechanisms in mushroom-forming fungi.</title>
        <authorList>
            <person name="Floudas D."/>
            <person name="Bentzer J."/>
            <person name="Ahren D."/>
            <person name="Johansson T."/>
            <person name="Persson P."/>
            <person name="Tunlid A."/>
        </authorList>
    </citation>
    <scope>NUCLEOTIDE SEQUENCE [LARGE SCALE GENOMIC DNA]</scope>
    <source>
        <strain evidence="6 7">CBS 175.51</strain>
    </source>
</reference>